<protein>
    <recommendedName>
        <fullName evidence="11">Replication restart protein PriA</fullName>
    </recommendedName>
    <alternativeName>
        <fullName evidence="11">ATP-dependent DNA helicase PriA</fullName>
        <ecNumber evidence="11">5.6.2.4</ecNumber>
    </alternativeName>
    <alternativeName>
        <fullName evidence="11">DNA 3'-5' helicase PriA</fullName>
    </alternativeName>
</protein>
<feature type="binding site" evidence="11">
    <location>
        <position position="372"/>
    </location>
    <ligand>
        <name>Zn(2+)</name>
        <dbReference type="ChEBI" id="CHEBI:29105"/>
        <label>1</label>
    </ligand>
</feature>
<feature type="binding site" evidence="11">
    <location>
        <position position="399"/>
    </location>
    <ligand>
        <name>Zn(2+)</name>
        <dbReference type="ChEBI" id="CHEBI:29105"/>
        <label>2</label>
    </ligand>
</feature>
<accession>A0ABY0FKI2</accession>
<evidence type="ECO:0000256" key="10">
    <source>
        <dbReference type="ARBA" id="ARBA00023235"/>
    </source>
</evidence>
<comment type="function">
    <text evidence="11">Initiates the restart of stalled replication forks, which reloads the replicative helicase on sites other than the origin of replication. Recognizes and binds to abandoned replication forks and remodels them to uncover a helicase loading site. Promotes assembly of the primosome at these replication forks.</text>
</comment>
<dbReference type="RefSeq" id="WP_129604094.1">
    <property type="nucleotide sequence ID" value="NZ_PRLL01000002.1"/>
</dbReference>
<gene>
    <name evidence="11 13" type="primary">priA</name>
    <name evidence="13" type="ORF">G3KMM_00137</name>
</gene>
<comment type="subunit">
    <text evidence="11">Component of the replication restart primosome.</text>
</comment>
<keyword evidence="3 11" id="KW-0479">Metal-binding</keyword>
<keyword evidence="6 11" id="KW-0347">Helicase</keyword>
<evidence type="ECO:0000256" key="7">
    <source>
        <dbReference type="ARBA" id="ARBA00022833"/>
    </source>
</evidence>
<feature type="domain" description="Helicase ATP-binding" evidence="12">
    <location>
        <begin position="140"/>
        <end position="307"/>
    </location>
</feature>
<evidence type="ECO:0000256" key="2">
    <source>
        <dbReference type="ARBA" id="ARBA00022705"/>
    </source>
</evidence>
<evidence type="ECO:0000313" key="14">
    <source>
        <dbReference type="Proteomes" id="UP001191004"/>
    </source>
</evidence>
<dbReference type="PANTHER" id="PTHR30580">
    <property type="entry name" value="PRIMOSOMAL PROTEIN N"/>
    <property type="match status" value="1"/>
</dbReference>
<keyword evidence="8 11" id="KW-0067">ATP-binding</keyword>
<dbReference type="InterPro" id="IPR040498">
    <property type="entry name" value="PriA_CRR"/>
</dbReference>
<evidence type="ECO:0000313" key="13">
    <source>
        <dbReference type="EMBL" id="RYC73909.1"/>
    </source>
</evidence>
<evidence type="ECO:0000259" key="12">
    <source>
        <dbReference type="PROSITE" id="PS51192"/>
    </source>
</evidence>
<evidence type="ECO:0000256" key="8">
    <source>
        <dbReference type="ARBA" id="ARBA00022840"/>
    </source>
</evidence>
<keyword evidence="4 11" id="KW-0547">Nucleotide-binding</keyword>
<evidence type="ECO:0000256" key="1">
    <source>
        <dbReference type="ARBA" id="ARBA00022515"/>
    </source>
</evidence>
<keyword evidence="10 11" id="KW-0413">Isomerase</keyword>
<dbReference type="GO" id="GO:0016787">
    <property type="term" value="F:hydrolase activity"/>
    <property type="evidence" value="ECO:0007669"/>
    <property type="project" value="UniProtKB-KW"/>
</dbReference>
<keyword evidence="14" id="KW-1185">Reference proteome</keyword>
<dbReference type="InterPro" id="IPR005259">
    <property type="entry name" value="PriA"/>
</dbReference>
<dbReference type="NCBIfam" id="TIGR00595">
    <property type="entry name" value="priA"/>
    <property type="match status" value="1"/>
</dbReference>
<feature type="binding site" evidence="11">
    <location>
        <position position="409"/>
    </location>
    <ligand>
        <name>Zn(2+)</name>
        <dbReference type="ChEBI" id="CHEBI:29105"/>
        <label>1</label>
    </ligand>
</feature>
<proteinExistence type="inferred from homology"/>
<dbReference type="Pfam" id="PF00270">
    <property type="entry name" value="DEAD"/>
    <property type="match status" value="1"/>
</dbReference>
<feature type="binding site" evidence="11">
    <location>
        <position position="412"/>
    </location>
    <ligand>
        <name>Zn(2+)</name>
        <dbReference type="ChEBI" id="CHEBI:29105"/>
        <label>1</label>
    </ligand>
</feature>
<dbReference type="InterPro" id="IPR014001">
    <property type="entry name" value="Helicase_ATP-bd"/>
</dbReference>
<evidence type="ECO:0000256" key="3">
    <source>
        <dbReference type="ARBA" id="ARBA00022723"/>
    </source>
</evidence>
<feature type="binding site" evidence="11">
    <location>
        <position position="381"/>
    </location>
    <ligand>
        <name>Zn(2+)</name>
        <dbReference type="ChEBI" id="CHEBI:29105"/>
        <label>2</label>
    </ligand>
</feature>
<organism evidence="13 14">
    <name type="scientific">Candidatus Nanosyncoccus nanoralicus</name>
    <dbReference type="NCBI Taxonomy" id="2171996"/>
    <lineage>
        <taxon>Bacteria</taxon>
        <taxon>Candidatus Saccharimonadota</taxon>
        <taxon>Candidatus Nanosyncoccalia</taxon>
        <taxon>Candidatus Nanosyncoccales</taxon>
        <taxon>Candidatus Nanosyncoccaceae</taxon>
        <taxon>Candidatus Nanosyncoccus</taxon>
    </lineage>
</organism>
<dbReference type="EMBL" id="PRLL01000002">
    <property type="protein sequence ID" value="RYC73909.1"/>
    <property type="molecule type" value="Genomic_DNA"/>
</dbReference>
<evidence type="ECO:0000256" key="5">
    <source>
        <dbReference type="ARBA" id="ARBA00022801"/>
    </source>
</evidence>
<dbReference type="PROSITE" id="PS51192">
    <property type="entry name" value="HELICASE_ATP_BIND_1"/>
    <property type="match status" value="1"/>
</dbReference>
<dbReference type="Gene3D" id="3.40.50.300">
    <property type="entry name" value="P-loop containing nucleotide triphosphate hydrolases"/>
    <property type="match status" value="2"/>
</dbReference>
<comment type="similarity">
    <text evidence="11">Belongs to the helicase family. PriA subfamily.</text>
</comment>
<reference evidence="13 14" key="2">
    <citation type="journal article" date="2020" name="Cell Rep.">
        <title>Acquisition and Adaptation of Ultra-small Parasitic Reduced Genome Bacteria to Mammalian Hosts.</title>
        <authorList>
            <person name="McLean J.S."/>
            <person name="Bor B."/>
            <person name="Kerns K.A."/>
            <person name="Liu Q."/>
            <person name="To T.T."/>
            <person name="Solden L."/>
            <person name="Hendrickson E.L."/>
            <person name="Wrighton K."/>
            <person name="Shi W."/>
            <person name="He X."/>
        </authorList>
    </citation>
    <scope>NUCLEOTIDE SEQUENCE [LARGE SCALE GENOMIC DNA]</scope>
    <source>
        <strain evidence="13 14">TM7_KMM_G3_1_HOT_351</strain>
    </source>
</reference>
<dbReference type="Pfam" id="PF00271">
    <property type="entry name" value="Helicase_C"/>
    <property type="match status" value="1"/>
</dbReference>
<evidence type="ECO:0000256" key="6">
    <source>
        <dbReference type="ARBA" id="ARBA00022806"/>
    </source>
</evidence>
<dbReference type="HAMAP" id="MF_00983">
    <property type="entry name" value="PriA"/>
    <property type="match status" value="1"/>
</dbReference>
<evidence type="ECO:0000256" key="4">
    <source>
        <dbReference type="ARBA" id="ARBA00022741"/>
    </source>
</evidence>
<dbReference type="InterPro" id="IPR001650">
    <property type="entry name" value="Helicase_C-like"/>
</dbReference>
<reference evidence="13 14" key="1">
    <citation type="journal article" date="2018" name="bioRxiv">
        <title>Evidence of independent acquisition and adaption of ultra-small bacteria to human hosts across the highly diverse yet reduced genomes of the phylum Saccharibacteria.</title>
        <authorList>
            <person name="McLean J.S."/>
            <person name="Bor B."/>
            <person name="To T.T."/>
            <person name="Liu Q."/>
            <person name="Kearns K.A."/>
            <person name="Solden L.M."/>
            <person name="Wrighton K.C."/>
            <person name="He X."/>
            <person name="Shi W."/>
        </authorList>
    </citation>
    <scope>NUCLEOTIDE SEQUENCE [LARGE SCALE GENOMIC DNA]</scope>
    <source>
        <strain evidence="13 14">TM7_KMM_G3_1_HOT_351</strain>
    </source>
</reference>
<dbReference type="InterPro" id="IPR041236">
    <property type="entry name" value="PriA_C"/>
</dbReference>
<comment type="catalytic activity">
    <reaction evidence="11">
        <text>Couples ATP hydrolysis with the unwinding of duplex DNA by translocating in the 3'-5' direction.</text>
        <dbReference type="EC" id="5.6.2.4"/>
    </reaction>
</comment>
<feature type="binding site" evidence="11">
    <location>
        <position position="378"/>
    </location>
    <ligand>
        <name>Zn(2+)</name>
        <dbReference type="ChEBI" id="CHEBI:29105"/>
        <label>2</label>
    </ligand>
</feature>
<comment type="catalytic activity">
    <reaction evidence="11">
        <text>ATP + H2O = ADP + phosphate + H(+)</text>
        <dbReference type="Rhea" id="RHEA:13065"/>
        <dbReference type="ChEBI" id="CHEBI:15377"/>
        <dbReference type="ChEBI" id="CHEBI:15378"/>
        <dbReference type="ChEBI" id="CHEBI:30616"/>
        <dbReference type="ChEBI" id="CHEBI:43474"/>
        <dbReference type="ChEBI" id="CHEBI:456216"/>
        <dbReference type="EC" id="5.6.2.4"/>
    </reaction>
</comment>
<comment type="caution">
    <text evidence="13">The sequence shown here is derived from an EMBL/GenBank/DDBJ whole genome shotgun (WGS) entry which is preliminary data.</text>
</comment>
<keyword evidence="5 11" id="KW-0378">Hydrolase</keyword>
<name>A0ABY0FKI2_9BACT</name>
<keyword evidence="2 11" id="KW-0235">DNA replication</keyword>
<evidence type="ECO:0000256" key="11">
    <source>
        <dbReference type="HAMAP-Rule" id="MF_00983"/>
    </source>
</evidence>
<dbReference type="InterPro" id="IPR027417">
    <property type="entry name" value="P-loop_NTPase"/>
</dbReference>
<dbReference type="Gene3D" id="3.40.1440.60">
    <property type="entry name" value="PriA, 3(prime) DNA-binding domain"/>
    <property type="match status" value="1"/>
</dbReference>
<feature type="binding site" evidence="11">
    <location>
        <position position="396"/>
    </location>
    <ligand>
        <name>Zn(2+)</name>
        <dbReference type="ChEBI" id="CHEBI:29105"/>
        <label>2</label>
    </ligand>
</feature>
<dbReference type="PANTHER" id="PTHR30580:SF0">
    <property type="entry name" value="PRIMOSOMAL PROTEIN N"/>
    <property type="match status" value="1"/>
</dbReference>
<dbReference type="Proteomes" id="UP001191004">
    <property type="component" value="Unassembled WGS sequence"/>
</dbReference>
<keyword evidence="9 11" id="KW-0238">DNA-binding</keyword>
<comment type="cofactor">
    <cofactor evidence="11">
        <name>Zn(2+)</name>
        <dbReference type="ChEBI" id="CHEBI:29105"/>
    </cofactor>
    <text evidence="11">Binds 2 zinc ions per subunit.</text>
</comment>
<dbReference type="Pfam" id="PF18074">
    <property type="entry name" value="PriA_C"/>
    <property type="match status" value="1"/>
</dbReference>
<keyword evidence="1 11" id="KW-0639">Primosome</keyword>
<keyword evidence="7 11" id="KW-0862">Zinc</keyword>
<dbReference type="InterPro" id="IPR042115">
    <property type="entry name" value="PriA_3primeBD_sf"/>
</dbReference>
<dbReference type="Pfam" id="PF18319">
    <property type="entry name" value="Zn_ribbon_PriA"/>
    <property type="match status" value="1"/>
</dbReference>
<dbReference type="InterPro" id="IPR011545">
    <property type="entry name" value="DEAD/DEAH_box_helicase_dom"/>
</dbReference>
<dbReference type="SMART" id="SM00490">
    <property type="entry name" value="HELICc"/>
    <property type="match status" value="1"/>
</dbReference>
<dbReference type="Pfam" id="PF17764">
    <property type="entry name" value="PriA_3primeBD"/>
    <property type="match status" value="1"/>
</dbReference>
<feature type="binding site" evidence="11">
    <location>
        <position position="369"/>
    </location>
    <ligand>
        <name>Zn(2+)</name>
        <dbReference type="ChEBI" id="CHEBI:29105"/>
        <label>1</label>
    </ligand>
</feature>
<sequence>MYYQVIPTKIFRQDLHALESLLTYSFPEELKPGQIVLIPLGKSIIPGIIHHSTNPPKDPSFQIKPISSVLPLPPLPNHLLQAATWLSQYYLTPLPIIANLLIPKGITKDRRKKSTRLALENKTISKTIPLNSSQKTALTALNNLKSHTKLLHGITGSGKTNLYLTLAMNQFQKQQSSIILVPEISLTSQLVQQFQFYFPNSVITIHSKQTEATRHQIWQYIAKSTDPLIIIGPRSALFSPVSNLGLIIIDEAHDPAYYQDNPPRYSTLRLASFIANTKNIDCIYGTATPLIEDFYLAQKNHAYVSLLQKAKETAITPDLHLIDLRDSSFFSKNRYFSDPLIKNITQNLEQHQQTLIFHNRRGSAPLTICDQCGWQALCPNCLLPLTLHSDKFKLTCHTCGYEEVVPKSCPVCQHSSIIHKGFGTKLLESELKKLFKTARIARFDADNTTGSSLNHLYTDIKSGAVDILIGTQLLAKGLDLPKLATVGIVQADGGLSLPDYSSEERSFHLLTQVIGRVGRGHLSEASVFIQTFQPDHPIIHFSMQNDYIGAYQYLIKKRQQAHFPPYYYLAKLYITQKTEQTTIRKIRELYSLLRPLKGIYLSAPTPAFHEFSPSGHTWQIILKSPSRQNILSAIKTVHTFPNLKYTLDPPSLL</sequence>
<dbReference type="EC" id="5.6.2.4" evidence="11"/>
<dbReference type="InterPro" id="IPR041222">
    <property type="entry name" value="PriA_3primeBD"/>
</dbReference>
<dbReference type="SUPFAM" id="SSF52540">
    <property type="entry name" value="P-loop containing nucleoside triphosphate hydrolases"/>
    <property type="match status" value="1"/>
</dbReference>
<evidence type="ECO:0000256" key="9">
    <source>
        <dbReference type="ARBA" id="ARBA00023125"/>
    </source>
</evidence>
<dbReference type="SMART" id="SM00487">
    <property type="entry name" value="DEXDc"/>
    <property type="match status" value="1"/>
</dbReference>